<dbReference type="OMA" id="SPCHIRT"/>
<dbReference type="PaxDb" id="6239-Y51H7C.10"/>
<dbReference type="WormBase" id="Y51H7C.10">
    <property type="protein sequence ID" value="CE36039"/>
    <property type="gene ID" value="WBGene00021788"/>
</dbReference>
<dbReference type="AlphaFoldDB" id="Q95XY5"/>
<gene>
    <name evidence="3" type="ORF">CELE_Y51H7C.10</name>
    <name evidence="3 5" type="ORF">Y51H7C.10</name>
</gene>
<dbReference type="Bgee" id="WBGene00021788">
    <property type="expression patterns" value="Expressed in pharyngeal muscle cell (C elegans) and 3 other cell types or tissues"/>
</dbReference>
<dbReference type="eggNOG" id="ENOG502TI6N">
    <property type="taxonomic scope" value="Eukaryota"/>
</dbReference>
<dbReference type="GeneID" id="190178"/>
<feature type="signal peptide" evidence="2">
    <location>
        <begin position="1"/>
        <end position="18"/>
    </location>
</feature>
<evidence type="ECO:0000313" key="5">
    <source>
        <dbReference type="WormBase" id="Y51H7C.10"/>
    </source>
</evidence>
<dbReference type="RefSeq" id="NP_493971.2">
    <property type="nucleotide sequence ID" value="NM_061570.2"/>
</dbReference>
<dbReference type="KEGG" id="cel:CELE_Y51H7C.10"/>
<name>Q95XY5_CAEEL</name>
<feature type="chain" id="PRO_5004322271" evidence="2">
    <location>
        <begin position="19"/>
        <end position="237"/>
    </location>
</feature>
<evidence type="ECO:0000256" key="2">
    <source>
        <dbReference type="SAM" id="SignalP"/>
    </source>
</evidence>
<dbReference type="OrthoDB" id="5825830at2759"/>
<proteinExistence type="predicted"/>
<dbReference type="STRING" id="6239.Y51H7C.10.1"/>
<evidence type="ECO:0000313" key="3">
    <source>
        <dbReference type="EMBL" id="CCD71796.1"/>
    </source>
</evidence>
<dbReference type="FunCoup" id="Q95XY5">
    <property type="interactions" value="86"/>
</dbReference>
<keyword evidence="1" id="KW-1133">Transmembrane helix</keyword>
<keyword evidence="1" id="KW-0812">Transmembrane</keyword>
<keyword evidence="4" id="KW-1185">Reference proteome</keyword>
<keyword evidence="2" id="KW-0732">Signal</keyword>
<keyword evidence="1" id="KW-0472">Membrane</keyword>
<dbReference type="InParanoid" id="Q95XY5"/>
<dbReference type="Proteomes" id="UP000001940">
    <property type="component" value="Chromosome II"/>
</dbReference>
<dbReference type="UCSC" id="Y51H7C.10">
    <property type="organism name" value="c. elegans"/>
</dbReference>
<accession>Q95XY5</accession>
<organism evidence="3 4">
    <name type="scientific">Caenorhabditis elegans</name>
    <dbReference type="NCBI Taxonomy" id="6239"/>
    <lineage>
        <taxon>Eukaryota</taxon>
        <taxon>Metazoa</taxon>
        <taxon>Ecdysozoa</taxon>
        <taxon>Nematoda</taxon>
        <taxon>Chromadorea</taxon>
        <taxon>Rhabditida</taxon>
        <taxon>Rhabditina</taxon>
        <taxon>Rhabditomorpha</taxon>
        <taxon>Rhabditoidea</taxon>
        <taxon>Rhabditidae</taxon>
        <taxon>Peloderinae</taxon>
        <taxon>Caenorhabditis</taxon>
    </lineage>
</organism>
<protein>
    <submittedName>
        <fullName evidence="3">Uncharacterized protein</fullName>
    </submittedName>
</protein>
<dbReference type="AGR" id="WB:WBGene00021788"/>
<dbReference type="CTD" id="190178"/>
<reference evidence="3 4" key="1">
    <citation type="journal article" date="1998" name="Science">
        <title>Genome sequence of the nematode C. elegans: a platform for investigating biology.</title>
        <authorList>
            <consortium name="The C. elegans sequencing consortium"/>
            <person name="Sulson J.E."/>
            <person name="Waterston R."/>
        </authorList>
    </citation>
    <scope>NUCLEOTIDE SEQUENCE [LARGE SCALE GENOMIC DNA]</scope>
    <source>
        <strain evidence="3 4">Bristol N2</strain>
    </source>
</reference>
<evidence type="ECO:0000256" key="1">
    <source>
        <dbReference type="SAM" id="Phobius"/>
    </source>
</evidence>
<evidence type="ECO:0000313" key="4">
    <source>
        <dbReference type="Proteomes" id="UP000001940"/>
    </source>
</evidence>
<feature type="transmembrane region" description="Helical" evidence="1">
    <location>
        <begin position="151"/>
        <end position="177"/>
    </location>
</feature>
<dbReference type="HOGENOM" id="CLU_102318_0_0_1"/>
<sequence>MRSVIIICSAILFNFGIGAQIDTVVLDELLQEIVDSSMSELRHRLQEAVFATSFRRKILGNSEKGEKNPKNLENLLLDDYLKPQKLALSLETYTSQAPPTTTTVIPVKLVTAADVAISAQQRVFKDDVSNFANFSDKAAEKSIYSIPRVPVYVAVTVIAACILTFVLLVGTVIYFLTNRWKETRMKMDLGAPPGRILDPLSVQGLATCHVNNVFPGSRRSSLYLDQDRTTSSIWAHP</sequence>
<dbReference type="EMBL" id="BX284602">
    <property type="protein sequence ID" value="CCD71796.1"/>
    <property type="molecule type" value="Genomic_DNA"/>
</dbReference>